<proteinExistence type="predicted"/>
<reference evidence="1 2" key="1">
    <citation type="submission" date="2013-01" db="EMBL/GenBank/DDBJ databases">
        <title>The Genome Sequence of Clostridium clostridioforme 90A8.</title>
        <authorList>
            <consortium name="The Broad Institute Genome Sequencing Platform"/>
            <person name="Earl A."/>
            <person name="Ward D."/>
            <person name="Feldgarden M."/>
            <person name="Gevers D."/>
            <person name="Courvalin P."/>
            <person name="Lambert T."/>
            <person name="Walker B."/>
            <person name="Young S.K."/>
            <person name="Zeng Q."/>
            <person name="Gargeya S."/>
            <person name="Fitzgerald M."/>
            <person name="Haas B."/>
            <person name="Abouelleil A."/>
            <person name="Alvarado L."/>
            <person name="Arachchi H.M."/>
            <person name="Berlin A.M."/>
            <person name="Chapman S.B."/>
            <person name="Dewar J."/>
            <person name="Goldberg J."/>
            <person name="Griggs A."/>
            <person name="Gujja S."/>
            <person name="Hansen M."/>
            <person name="Howarth C."/>
            <person name="Imamovic A."/>
            <person name="Larimer J."/>
            <person name="McCowan C."/>
            <person name="Murphy C."/>
            <person name="Neiman D."/>
            <person name="Pearson M."/>
            <person name="Priest M."/>
            <person name="Roberts A."/>
            <person name="Saif S."/>
            <person name="Shea T."/>
            <person name="Sisk P."/>
            <person name="Sykes S."/>
            <person name="Wortman J."/>
            <person name="Nusbaum C."/>
            <person name="Birren B."/>
        </authorList>
    </citation>
    <scope>NUCLEOTIDE SEQUENCE [LARGE SCALE GENOMIC DNA]</scope>
    <source>
        <strain evidence="1 2">90A8</strain>
    </source>
</reference>
<gene>
    <name evidence="1" type="ORF">HMPREF1090_05233</name>
</gene>
<evidence type="ECO:0000313" key="1">
    <source>
        <dbReference type="EMBL" id="ENZ07380.1"/>
    </source>
</evidence>
<dbReference type="Proteomes" id="UP000013085">
    <property type="component" value="Unassembled WGS sequence"/>
</dbReference>
<protein>
    <submittedName>
        <fullName evidence="1">Uncharacterized protein</fullName>
    </submittedName>
</protein>
<dbReference type="PATRIC" id="fig|999408.3.peg.5628"/>
<comment type="caution">
    <text evidence="1">The sequence shown here is derived from an EMBL/GenBank/DDBJ whole genome shotgun (WGS) entry which is preliminary data.</text>
</comment>
<evidence type="ECO:0000313" key="2">
    <source>
        <dbReference type="Proteomes" id="UP000013085"/>
    </source>
</evidence>
<organism evidence="1 2">
    <name type="scientific">[Clostridium] clostridioforme 90A8</name>
    <dbReference type="NCBI Taxonomy" id="999408"/>
    <lineage>
        <taxon>Bacteria</taxon>
        <taxon>Bacillati</taxon>
        <taxon>Bacillota</taxon>
        <taxon>Clostridia</taxon>
        <taxon>Lachnospirales</taxon>
        <taxon>Lachnospiraceae</taxon>
        <taxon>Enterocloster</taxon>
    </lineage>
</organism>
<sequence length="45" mass="5373">MNQRDCKKCVYYGGKRKGKVFCLNDKCVREKDQNRRKGNRYGSKN</sequence>
<dbReference type="HOGENOM" id="CLU_3200043_0_0_9"/>
<dbReference type="EMBL" id="AGYR01000068">
    <property type="protein sequence ID" value="ENZ07380.1"/>
    <property type="molecule type" value="Genomic_DNA"/>
</dbReference>
<name>A0A0E2H351_9FIRM</name>
<accession>A0A0E2H351</accession>
<dbReference type="AlphaFoldDB" id="A0A0E2H351"/>